<dbReference type="InterPro" id="IPR013785">
    <property type="entry name" value="Aldolase_TIM"/>
</dbReference>
<name>A0A136PWQ9_9ACTN</name>
<dbReference type="OrthoDB" id="111160at2"/>
<accession>A0A136PWQ9</accession>
<gene>
    <name evidence="2" type="ORF">AWW66_06350</name>
</gene>
<dbReference type="Pfam" id="PF09863">
    <property type="entry name" value="DUF2090"/>
    <property type="match status" value="1"/>
</dbReference>
<evidence type="ECO:0000313" key="3">
    <source>
        <dbReference type="Proteomes" id="UP000070620"/>
    </source>
</evidence>
<dbReference type="AlphaFoldDB" id="A0A136PWQ9"/>
<sequence>MSLLILAMDQRPWLTKALYGHTGPATVAERSAVADGKHMVLDGLLAALADAPALREHAAVLVDDLLGPGVPERAHAHRVTLSMPLERGGLDVYETEPADLPGFLRHHAPALPKVLIRYNVDGDRDGNAVQRERLAEVAAAARDAGGRFLVEVLVPPTPAQLAAVGGDTAAFDRHLRPELILRAMAELSARLPVDVWKLEHLAEVAHYRAAADLAASTGGECILLGANAPAETVDGWLRDAAAGGFTGFAIGRSIWWDALRGLLSGAVTRPDAVATVAATYRRFATCFLTAAGHVASTATAGTGSAGTLTK</sequence>
<reference evidence="2 3" key="1">
    <citation type="submission" date="2016-01" db="EMBL/GenBank/DDBJ databases">
        <title>Whole genome sequence and analysis of Micromonospora rosaria DSM 803, which can produce antibacterial substance rosamicin.</title>
        <authorList>
            <person name="Yang H."/>
            <person name="He X."/>
            <person name="Zhu D."/>
        </authorList>
    </citation>
    <scope>NUCLEOTIDE SEQUENCE [LARGE SCALE GENOMIC DNA]</scope>
    <source>
        <strain evidence="2 3">DSM 803</strain>
    </source>
</reference>
<proteinExistence type="predicted"/>
<protein>
    <recommendedName>
        <fullName evidence="1">DUF2090 domain-containing protein</fullName>
    </recommendedName>
</protein>
<feature type="domain" description="DUF2090" evidence="1">
    <location>
        <begin position="3"/>
        <end position="287"/>
    </location>
</feature>
<dbReference type="InterPro" id="IPR018659">
    <property type="entry name" value="DUF2090"/>
</dbReference>
<evidence type="ECO:0000313" key="2">
    <source>
        <dbReference type="EMBL" id="KXK62803.1"/>
    </source>
</evidence>
<keyword evidence="3" id="KW-1185">Reference proteome</keyword>
<evidence type="ECO:0000259" key="1">
    <source>
        <dbReference type="Pfam" id="PF09863"/>
    </source>
</evidence>
<dbReference type="SUPFAM" id="SSF51569">
    <property type="entry name" value="Aldolase"/>
    <property type="match status" value="1"/>
</dbReference>
<dbReference type="Gene3D" id="3.20.20.70">
    <property type="entry name" value="Aldolase class I"/>
    <property type="match status" value="1"/>
</dbReference>
<dbReference type="Proteomes" id="UP000070620">
    <property type="component" value="Unassembled WGS sequence"/>
</dbReference>
<dbReference type="RefSeq" id="WP_067361087.1">
    <property type="nucleotide sequence ID" value="NZ_JBIUBN010000023.1"/>
</dbReference>
<organism evidence="2 3">
    <name type="scientific">Micromonospora rosaria</name>
    <dbReference type="NCBI Taxonomy" id="47874"/>
    <lineage>
        <taxon>Bacteria</taxon>
        <taxon>Bacillati</taxon>
        <taxon>Actinomycetota</taxon>
        <taxon>Actinomycetes</taxon>
        <taxon>Micromonosporales</taxon>
        <taxon>Micromonosporaceae</taxon>
        <taxon>Micromonospora</taxon>
    </lineage>
</organism>
<dbReference type="EMBL" id="LRQV01000013">
    <property type="protein sequence ID" value="KXK62803.1"/>
    <property type="molecule type" value="Genomic_DNA"/>
</dbReference>
<comment type="caution">
    <text evidence="2">The sequence shown here is derived from an EMBL/GenBank/DDBJ whole genome shotgun (WGS) entry which is preliminary data.</text>
</comment>